<dbReference type="InterPro" id="IPR013149">
    <property type="entry name" value="ADH-like_C"/>
</dbReference>
<proteinExistence type="predicted"/>
<dbReference type="InterPro" id="IPR051397">
    <property type="entry name" value="Zn-ADH-like_protein"/>
</dbReference>
<dbReference type="SMART" id="SM00829">
    <property type="entry name" value="PKS_ER"/>
    <property type="match status" value="1"/>
</dbReference>
<evidence type="ECO:0000313" key="2">
    <source>
        <dbReference type="EMBL" id="WIA17998.1"/>
    </source>
</evidence>
<evidence type="ECO:0000259" key="1">
    <source>
        <dbReference type="SMART" id="SM00829"/>
    </source>
</evidence>
<organism evidence="2 3">
    <name type="scientific">Tetradesmus obliquus</name>
    <name type="common">Green alga</name>
    <name type="synonym">Acutodesmus obliquus</name>
    <dbReference type="NCBI Taxonomy" id="3088"/>
    <lineage>
        <taxon>Eukaryota</taxon>
        <taxon>Viridiplantae</taxon>
        <taxon>Chlorophyta</taxon>
        <taxon>core chlorophytes</taxon>
        <taxon>Chlorophyceae</taxon>
        <taxon>CS clade</taxon>
        <taxon>Sphaeropleales</taxon>
        <taxon>Scenedesmaceae</taxon>
        <taxon>Tetradesmus</taxon>
    </lineage>
</organism>
<dbReference type="InterPro" id="IPR011032">
    <property type="entry name" value="GroES-like_sf"/>
</dbReference>
<dbReference type="PANTHER" id="PTHR43677:SF3">
    <property type="entry name" value="PROSTAGLANDIN REDUCTASE 3"/>
    <property type="match status" value="1"/>
</dbReference>
<dbReference type="InterPro" id="IPR013154">
    <property type="entry name" value="ADH-like_N"/>
</dbReference>
<dbReference type="InterPro" id="IPR020843">
    <property type="entry name" value="ER"/>
</dbReference>
<protein>
    <recommendedName>
        <fullName evidence="1">Enoyl reductase (ER) domain-containing protein</fullName>
    </recommendedName>
</protein>
<dbReference type="Proteomes" id="UP001244341">
    <property type="component" value="Chromosome 9b"/>
</dbReference>
<feature type="domain" description="Enoyl reductase (ER)" evidence="1">
    <location>
        <begin position="48"/>
        <end position="378"/>
    </location>
</feature>
<dbReference type="InterPro" id="IPR036291">
    <property type="entry name" value="NAD(P)-bd_dom_sf"/>
</dbReference>
<dbReference type="Pfam" id="PF00107">
    <property type="entry name" value="ADH_zinc_N"/>
    <property type="match status" value="1"/>
</dbReference>
<evidence type="ECO:0000313" key="3">
    <source>
        <dbReference type="Proteomes" id="UP001244341"/>
    </source>
</evidence>
<dbReference type="SUPFAM" id="SSF50129">
    <property type="entry name" value="GroES-like"/>
    <property type="match status" value="1"/>
</dbReference>
<sequence>MSASCNVHRVQTHALASSSSTAPAATVQHASKLPATYKRLVAKRTGKSFKEVAEVEEVPLPQPGDNEVLIRMSYAGINGGCETFRVRGEHAFAANKAKDTYALGAEGSGIVAAVGAGVTSLAVGQAVACNSAAAFAEYGVTQAVMCTPVDEASAEAVALSLSAVTAAAALEVTAGLKEGEVVLVTAAAGGTGHFAVQLAQLAGARVVAVAGSEVKKKRLQALGLERVINYKEEDLAAVLAAEYPQGLDIVYEGVGGAVRAAIMPQLAPGGRLLQVGYISEYPHMGLDAAGSVEQGLPLSELFWGGKCFELEGGRKVIGQVWPKDVAAIRRCKRRVFQLHREGKLQAWVDESHGFKGVAQIPDAIDYMLQGGHIGKVVIPIQ</sequence>
<gene>
    <name evidence="2" type="ORF">OEZ85_009485</name>
</gene>
<accession>A0ABY8U972</accession>
<dbReference type="PANTHER" id="PTHR43677">
    <property type="entry name" value="SHORT-CHAIN DEHYDROGENASE/REDUCTASE"/>
    <property type="match status" value="1"/>
</dbReference>
<dbReference type="EMBL" id="CP126216">
    <property type="protein sequence ID" value="WIA17998.1"/>
    <property type="molecule type" value="Genomic_DNA"/>
</dbReference>
<dbReference type="Pfam" id="PF08240">
    <property type="entry name" value="ADH_N"/>
    <property type="match status" value="1"/>
</dbReference>
<dbReference type="SUPFAM" id="SSF51735">
    <property type="entry name" value="NAD(P)-binding Rossmann-fold domains"/>
    <property type="match status" value="1"/>
</dbReference>
<keyword evidence="3" id="KW-1185">Reference proteome</keyword>
<dbReference type="Gene3D" id="3.40.50.720">
    <property type="entry name" value="NAD(P)-binding Rossmann-like Domain"/>
    <property type="match status" value="1"/>
</dbReference>
<reference evidence="2 3" key="1">
    <citation type="submission" date="2023-05" db="EMBL/GenBank/DDBJ databases">
        <title>A 100% complete, gapless, phased diploid assembly of the Scenedesmus obliquus UTEX 3031 genome.</title>
        <authorList>
            <person name="Biondi T.C."/>
            <person name="Hanschen E.R."/>
            <person name="Kwon T."/>
            <person name="Eng W."/>
            <person name="Kruse C.P.S."/>
            <person name="Koehler S.I."/>
            <person name="Kunde Y."/>
            <person name="Gleasner C.D."/>
            <person name="You Mak K.T."/>
            <person name="Polle J."/>
            <person name="Hovde B.T."/>
            <person name="Starkenburg S.R."/>
        </authorList>
    </citation>
    <scope>NUCLEOTIDE SEQUENCE [LARGE SCALE GENOMIC DNA]</scope>
    <source>
        <strain evidence="2 3">DOE0152z</strain>
    </source>
</reference>
<name>A0ABY8U972_TETOB</name>
<dbReference type="Gene3D" id="3.90.180.10">
    <property type="entry name" value="Medium-chain alcohol dehydrogenases, catalytic domain"/>
    <property type="match status" value="1"/>
</dbReference>